<evidence type="ECO:0000313" key="5">
    <source>
        <dbReference type="Proteomes" id="UP000503464"/>
    </source>
</evidence>
<dbReference type="InterPro" id="IPR011010">
    <property type="entry name" value="DNA_brk_join_enz"/>
</dbReference>
<evidence type="ECO:0000313" key="4">
    <source>
        <dbReference type="EMBL" id="QXT42355.1"/>
    </source>
</evidence>
<accession>A0AAE7VJ00</accession>
<dbReference type="Proteomes" id="UP000503464">
    <property type="component" value="Chromosome"/>
</dbReference>
<dbReference type="InterPro" id="IPR013762">
    <property type="entry name" value="Integrase-like_cat_sf"/>
</dbReference>
<dbReference type="Gene3D" id="1.10.443.10">
    <property type="entry name" value="Intergrase catalytic core"/>
    <property type="match status" value="1"/>
</dbReference>
<dbReference type="GO" id="GO:0003677">
    <property type="term" value="F:DNA binding"/>
    <property type="evidence" value="ECO:0007669"/>
    <property type="project" value="InterPro"/>
</dbReference>
<dbReference type="AlphaFoldDB" id="A0AAE7VJ00"/>
<evidence type="ECO:0000256" key="1">
    <source>
        <dbReference type="ARBA" id="ARBA00023172"/>
    </source>
</evidence>
<keyword evidence="1" id="KW-0233">DNA recombination</keyword>
<gene>
    <name evidence="4" type="ORF">G9399_11075</name>
</gene>
<organism evidence="4 5">
    <name type="scientific">Serratia fonticola</name>
    <dbReference type="NCBI Taxonomy" id="47917"/>
    <lineage>
        <taxon>Bacteria</taxon>
        <taxon>Pseudomonadati</taxon>
        <taxon>Pseudomonadota</taxon>
        <taxon>Gammaproteobacteria</taxon>
        <taxon>Enterobacterales</taxon>
        <taxon>Yersiniaceae</taxon>
        <taxon>Serratia</taxon>
    </lineage>
</organism>
<dbReference type="EMBL" id="CP054160">
    <property type="protein sequence ID" value="QXT42355.1"/>
    <property type="molecule type" value="Genomic_DNA"/>
</dbReference>
<dbReference type="Pfam" id="PF00589">
    <property type="entry name" value="Phage_integrase"/>
    <property type="match status" value="1"/>
</dbReference>
<dbReference type="InterPro" id="IPR002104">
    <property type="entry name" value="Integrase_catalytic"/>
</dbReference>
<feature type="compositionally biased region" description="Polar residues" evidence="2">
    <location>
        <begin position="8"/>
        <end position="18"/>
    </location>
</feature>
<proteinExistence type="predicted"/>
<name>A0AAE7VJ00_SERFO</name>
<evidence type="ECO:0000256" key="2">
    <source>
        <dbReference type="SAM" id="MobiDB-lite"/>
    </source>
</evidence>
<dbReference type="RefSeq" id="WP_221035177.1">
    <property type="nucleotide sequence ID" value="NZ_CP054160.3"/>
</dbReference>
<feature type="region of interest" description="Disordered" evidence="2">
    <location>
        <begin position="1"/>
        <end position="30"/>
    </location>
</feature>
<protein>
    <submittedName>
        <fullName evidence="4">Tyrosine-type recombinase/integrase</fullName>
    </submittedName>
</protein>
<sequence>MIERCRASYSSDSIVNTTRRSKNGDKSMHPDALTKAFVKARNATTLELGDNPPTFHEIRSLASRLFSTEKGEEFAQRLLGHKSAVLTKKYLAPRDKEYVLV</sequence>
<dbReference type="SUPFAM" id="SSF56349">
    <property type="entry name" value="DNA breaking-rejoining enzymes"/>
    <property type="match status" value="1"/>
</dbReference>
<feature type="domain" description="Tyr recombinase" evidence="3">
    <location>
        <begin position="25"/>
        <end position="96"/>
    </location>
</feature>
<dbReference type="GO" id="GO:0006310">
    <property type="term" value="P:DNA recombination"/>
    <property type="evidence" value="ECO:0007669"/>
    <property type="project" value="UniProtKB-KW"/>
</dbReference>
<evidence type="ECO:0000259" key="3">
    <source>
        <dbReference type="Pfam" id="PF00589"/>
    </source>
</evidence>
<dbReference type="GO" id="GO:0015074">
    <property type="term" value="P:DNA integration"/>
    <property type="evidence" value="ECO:0007669"/>
    <property type="project" value="InterPro"/>
</dbReference>
<reference evidence="5" key="1">
    <citation type="submission" date="2020-03" db="EMBL/GenBank/DDBJ databases">
        <title>Genome sequences of seven Enterobacteriaceae strains isolated from Canadian wastewater treatment facilities.</title>
        <authorList>
            <person name="Huang H."/>
            <person name="Chmara J.T."/>
            <person name="Duceppe M.-O."/>
        </authorList>
    </citation>
    <scope>NUCLEOTIDE SEQUENCE [LARGE SCALE GENOMIC DNA]</scope>
    <source>
        <strain evidence="5">Biosolid 3</strain>
    </source>
</reference>